<dbReference type="InterPro" id="IPR032704">
    <property type="entry name" value="Cms1"/>
</dbReference>
<evidence type="ECO:0000256" key="1">
    <source>
        <dbReference type="SAM" id="MobiDB-lite"/>
    </source>
</evidence>
<sequence>MLNIWVLGPETDNEDSDGDDKLDTREKRKLTETEDNDQPKKKKKRKKTKMSDVVAREDTEALSPQQLIDAINKQLHSKLSPVEFDEIQLSDKHFCACGSHNSGLAAYFKSVAPTWEKMLKKVKDHKGSPLVLIVTSAATRATDLIRDLKDVKTKKCKIAKLFAKHIKLKEQEKLLQKSTVHIGVGTPNRMQALLDSGSLSLKQTKLVLLDWTWRDLKLRRLIDVPETRTDLWSLLTSHVIPGVKKGHMHIGLY</sequence>
<dbReference type="EMBL" id="JAODUO010001055">
    <property type="protein sequence ID" value="KAK2171533.1"/>
    <property type="molecule type" value="Genomic_DNA"/>
</dbReference>
<proteinExistence type="predicted"/>
<keyword evidence="3" id="KW-1185">Reference proteome</keyword>
<organism evidence="2 3">
    <name type="scientific">Ridgeia piscesae</name>
    <name type="common">Tubeworm</name>
    <dbReference type="NCBI Taxonomy" id="27915"/>
    <lineage>
        <taxon>Eukaryota</taxon>
        <taxon>Metazoa</taxon>
        <taxon>Spiralia</taxon>
        <taxon>Lophotrochozoa</taxon>
        <taxon>Annelida</taxon>
        <taxon>Polychaeta</taxon>
        <taxon>Sedentaria</taxon>
        <taxon>Canalipalpata</taxon>
        <taxon>Sabellida</taxon>
        <taxon>Siboglinidae</taxon>
        <taxon>Ridgeia</taxon>
    </lineage>
</organism>
<dbReference type="SUPFAM" id="SSF52540">
    <property type="entry name" value="P-loop containing nucleoside triphosphate hydrolases"/>
    <property type="match status" value="1"/>
</dbReference>
<evidence type="ECO:0008006" key="4">
    <source>
        <dbReference type="Google" id="ProtNLM"/>
    </source>
</evidence>
<feature type="compositionally biased region" description="Basic and acidic residues" evidence="1">
    <location>
        <begin position="19"/>
        <end position="32"/>
    </location>
</feature>
<feature type="region of interest" description="Disordered" evidence="1">
    <location>
        <begin position="1"/>
        <end position="54"/>
    </location>
</feature>
<gene>
    <name evidence="2" type="ORF">NP493_1056g01055</name>
</gene>
<dbReference type="Proteomes" id="UP001209878">
    <property type="component" value="Unassembled WGS sequence"/>
</dbReference>
<evidence type="ECO:0000313" key="3">
    <source>
        <dbReference type="Proteomes" id="UP001209878"/>
    </source>
</evidence>
<dbReference type="InterPro" id="IPR027417">
    <property type="entry name" value="P-loop_NTPase"/>
</dbReference>
<evidence type="ECO:0000313" key="2">
    <source>
        <dbReference type="EMBL" id="KAK2171533.1"/>
    </source>
</evidence>
<name>A0AAD9NK53_RIDPI</name>
<dbReference type="PANTHER" id="PTHR24030:SF0">
    <property type="entry name" value="PROTEIN CMSS1"/>
    <property type="match status" value="1"/>
</dbReference>
<dbReference type="PANTHER" id="PTHR24030">
    <property type="entry name" value="PROTEIN CMSS1"/>
    <property type="match status" value="1"/>
</dbReference>
<dbReference type="Pfam" id="PF14617">
    <property type="entry name" value="CMS1"/>
    <property type="match status" value="1"/>
</dbReference>
<comment type="caution">
    <text evidence="2">The sequence shown here is derived from an EMBL/GenBank/DDBJ whole genome shotgun (WGS) entry which is preliminary data.</text>
</comment>
<dbReference type="GO" id="GO:0030686">
    <property type="term" value="C:90S preribosome"/>
    <property type="evidence" value="ECO:0007669"/>
    <property type="project" value="TreeGrafter"/>
</dbReference>
<dbReference type="AlphaFoldDB" id="A0AAD9NK53"/>
<dbReference type="GO" id="GO:0005634">
    <property type="term" value="C:nucleus"/>
    <property type="evidence" value="ECO:0007669"/>
    <property type="project" value="TreeGrafter"/>
</dbReference>
<accession>A0AAD9NK53</accession>
<dbReference type="Gene3D" id="3.40.50.300">
    <property type="entry name" value="P-loop containing nucleotide triphosphate hydrolases"/>
    <property type="match status" value="1"/>
</dbReference>
<reference evidence="2" key="1">
    <citation type="journal article" date="2023" name="Mol. Biol. Evol.">
        <title>Third-Generation Sequencing Reveals the Adaptive Role of the Epigenome in Three Deep-Sea Polychaetes.</title>
        <authorList>
            <person name="Perez M."/>
            <person name="Aroh O."/>
            <person name="Sun Y."/>
            <person name="Lan Y."/>
            <person name="Juniper S.K."/>
            <person name="Young C.R."/>
            <person name="Angers B."/>
            <person name="Qian P.Y."/>
        </authorList>
    </citation>
    <scope>NUCLEOTIDE SEQUENCE</scope>
    <source>
        <strain evidence="2">R07B-5</strain>
    </source>
</reference>
<protein>
    <recommendedName>
        <fullName evidence="4">Protein CMSS1</fullName>
    </recommendedName>
</protein>